<evidence type="ECO:0000313" key="2">
    <source>
        <dbReference type="EMBL" id="KLO10516.1"/>
    </source>
</evidence>
<name>A0A0H2S0J2_9AGAM</name>
<dbReference type="InParanoid" id="A0A0H2S0J2"/>
<feature type="compositionally biased region" description="Low complexity" evidence="1">
    <location>
        <begin position="24"/>
        <end position="39"/>
    </location>
</feature>
<dbReference type="EMBL" id="KQ086024">
    <property type="protein sequence ID" value="KLO10516.1"/>
    <property type="molecule type" value="Genomic_DNA"/>
</dbReference>
<dbReference type="AlphaFoldDB" id="A0A0H2S0J2"/>
<evidence type="ECO:0000313" key="3">
    <source>
        <dbReference type="Proteomes" id="UP000053477"/>
    </source>
</evidence>
<feature type="region of interest" description="Disordered" evidence="1">
    <location>
        <begin position="1"/>
        <end position="43"/>
    </location>
</feature>
<gene>
    <name evidence="2" type="ORF">SCHPADRAFT_515310</name>
</gene>
<evidence type="ECO:0000256" key="1">
    <source>
        <dbReference type="SAM" id="MobiDB-lite"/>
    </source>
</evidence>
<reference evidence="2 3" key="1">
    <citation type="submission" date="2015-04" db="EMBL/GenBank/DDBJ databases">
        <title>Complete genome sequence of Schizopora paradoxa KUC8140, a cosmopolitan wood degrader in East Asia.</title>
        <authorList>
            <consortium name="DOE Joint Genome Institute"/>
            <person name="Min B."/>
            <person name="Park H."/>
            <person name="Jang Y."/>
            <person name="Kim J.-J."/>
            <person name="Kim K.H."/>
            <person name="Pangilinan J."/>
            <person name="Lipzen A."/>
            <person name="Riley R."/>
            <person name="Grigoriev I.V."/>
            <person name="Spatafora J.W."/>
            <person name="Choi I.-G."/>
        </authorList>
    </citation>
    <scope>NUCLEOTIDE SEQUENCE [LARGE SCALE GENOMIC DNA]</scope>
    <source>
        <strain evidence="2 3">KUC8140</strain>
    </source>
</reference>
<keyword evidence="3" id="KW-1185">Reference proteome</keyword>
<organism evidence="2 3">
    <name type="scientific">Schizopora paradoxa</name>
    <dbReference type="NCBI Taxonomy" id="27342"/>
    <lineage>
        <taxon>Eukaryota</taxon>
        <taxon>Fungi</taxon>
        <taxon>Dikarya</taxon>
        <taxon>Basidiomycota</taxon>
        <taxon>Agaricomycotina</taxon>
        <taxon>Agaricomycetes</taxon>
        <taxon>Hymenochaetales</taxon>
        <taxon>Schizoporaceae</taxon>
        <taxon>Schizopora</taxon>
    </lineage>
</organism>
<proteinExistence type="predicted"/>
<protein>
    <submittedName>
        <fullName evidence="2">Uncharacterized protein</fullName>
    </submittedName>
</protein>
<feature type="compositionally biased region" description="Polar residues" evidence="1">
    <location>
        <begin position="10"/>
        <end position="22"/>
    </location>
</feature>
<accession>A0A0H2S0J2</accession>
<sequence>MDNSPRHDASSSLGANTKSALNETPPADDSADDPLSSTPFLDELREDDTSTMYTYFSTWSTNYTVSNLPGPGRLLGNVYSRAGFALERKLGKWLNREKIRQYNEAVTILQSGNSVGDMLRSEDPKDNERGCEILLACASSYDVKIQHEAFQEIVSNLVSRLSKSLPAFGRVFKRRNEISDVSTLSWKRSGVEYSLEWMASYKLASRCLSSQQSPVFEEAAHFDGAEHKSLDFCHFEGLLQSCGDTIDLLLALYFIDLYGKEREASMAMC</sequence>
<dbReference type="Proteomes" id="UP000053477">
    <property type="component" value="Unassembled WGS sequence"/>
</dbReference>